<feature type="transmembrane region" description="Helical" evidence="8">
    <location>
        <begin position="473"/>
        <end position="498"/>
    </location>
</feature>
<evidence type="ECO:0000256" key="3">
    <source>
        <dbReference type="ARBA" id="ARBA00022692"/>
    </source>
</evidence>
<evidence type="ECO:0000256" key="5">
    <source>
        <dbReference type="ARBA" id="ARBA00022840"/>
    </source>
</evidence>
<gene>
    <name evidence="10" type="ORF">TRITD_2Bv1G262070</name>
</gene>
<dbReference type="InterPro" id="IPR003439">
    <property type="entry name" value="ABC_transporter-like_ATP-bd"/>
</dbReference>
<keyword evidence="3 8" id="KW-0812">Transmembrane</keyword>
<protein>
    <recommendedName>
        <fullName evidence="9">ABC transporter domain-containing protein</fullName>
    </recommendedName>
</protein>
<evidence type="ECO:0000313" key="11">
    <source>
        <dbReference type="Proteomes" id="UP000324705"/>
    </source>
</evidence>
<feature type="transmembrane region" description="Helical" evidence="8">
    <location>
        <begin position="399"/>
        <end position="420"/>
    </location>
</feature>
<dbReference type="Pfam" id="PF00005">
    <property type="entry name" value="ABC_tran"/>
    <property type="match status" value="1"/>
</dbReference>
<feature type="transmembrane region" description="Helical" evidence="8">
    <location>
        <begin position="510"/>
        <end position="533"/>
    </location>
</feature>
<comment type="subcellular location">
    <subcellularLocation>
        <location evidence="1">Membrane</location>
        <topology evidence="1">Multi-pass membrane protein</topology>
    </subcellularLocation>
</comment>
<dbReference type="Proteomes" id="UP000324705">
    <property type="component" value="Chromosome 2B"/>
</dbReference>
<name>A0A9R1RUZ9_TRITD</name>
<keyword evidence="6 8" id="KW-1133">Transmembrane helix</keyword>
<dbReference type="Pfam" id="PF01061">
    <property type="entry name" value="ABC2_membrane"/>
    <property type="match status" value="1"/>
</dbReference>
<keyword evidence="2" id="KW-0813">Transport</keyword>
<evidence type="ECO:0000259" key="9">
    <source>
        <dbReference type="PROSITE" id="PS50893"/>
    </source>
</evidence>
<evidence type="ECO:0000256" key="4">
    <source>
        <dbReference type="ARBA" id="ARBA00022741"/>
    </source>
</evidence>
<dbReference type="PROSITE" id="PS00211">
    <property type="entry name" value="ABC_TRANSPORTER_1"/>
    <property type="match status" value="1"/>
</dbReference>
<dbReference type="GO" id="GO:0016020">
    <property type="term" value="C:membrane"/>
    <property type="evidence" value="ECO:0007669"/>
    <property type="project" value="UniProtKB-SubCell"/>
</dbReference>
<dbReference type="PANTHER" id="PTHR48041:SF79">
    <property type="entry name" value="ABC TRANSPORTER G FAMILY MEMBER 5"/>
    <property type="match status" value="1"/>
</dbReference>
<dbReference type="EMBL" id="LT934114">
    <property type="protein sequence ID" value="VAH54844.1"/>
    <property type="molecule type" value="Genomic_DNA"/>
</dbReference>
<dbReference type="AlphaFoldDB" id="A0A9R1RUZ9"/>
<evidence type="ECO:0000256" key="1">
    <source>
        <dbReference type="ARBA" id="ARBA00004141"/>
    </source>
</evidence>
<reference evidence="10 11" key="1">
    <citation type="submission" date="2017-09" db="EMBL/GenBank/DDBJ databases">
        <authorList>
            <consortium name="International Durum Wheat Genome Sequencing Consortium (IDWGSC)"/>
            <person name="Milanesi L."/>
        </authorList>
    </citation>
    <scope>NUCLEOTIDE SEQUENCE [LARGE SCALE GENOMIC DNA]</scope>
    <source>
        <strain evidence="11">cv. Svevo</strain>
    </source>
</reference>
<dbReference type="GO" id="GO:0005524">
    <property type="term" value="F:ATP binding"/>
    <property type="evidence" value="ECO:0007669"/>
    <property type="project" value="UniProtKB-KW"/>
</dbReference>
<evidence type="ECO:0000256" key="6">
    <source>
        <dbReference type="ARBA" id="ARBA00022989"/>
    </source>
</evidence>
<keyword evidence="11" id="KW-1185">Reference proteome</keyword>
<keyword evidence="4" id="KW-0547">Nucleotide-binding</keyword>
<dbReference type="OMA" id="FIINPAT"/>
<sequence>MHPAGEAPPLLATIQEDDELASESMKSGGGGVESARCEVEAAGINYHITVSARPHPLKIWSRPDDLLLDAAGDPAAPAPPPVSRRSRCRLVLRNVGCRARPGELLAIVGPSGAGKSTLLEILSGRLEPSSSNPADLRVNGSPVDAAALRRLCGYVTQRDVLFPLLTVRETLHFSARLRLGPDAYDPAAVDALVDDLALARVADARVKDLSGGERRRVSIGVEAVRDPAVLVLDEPTSGLDSASALQIVGALRAMAESRGRTVVLSIHQPGARIVKMFDAVLLLAAGSVLHHGSVDALHSLLTGAGLRLPPHVDAVEFAIDSVDELRLHLHLQQQQRDRRCTLQQLFQQHKLQAQADDDSAAGMLTAGGSNGQHRYANSWPREVAVLSQRFFKNVARTRQLFACRTVCMLVAGLALGSIFYDLAEDKAAERVGLFAFLLTFLLSSTTEALPVFLQEREILAKETSSGAYRVSAYAVANALVFLPFQLALAAVFAAPAYWLTGLRRTAPAFFYFLLLIWLVLYTANSVVACFAAAAPDFVVGNAAVQGVMGSFFLFSGYFIRRSAMPAYWVPMHYLSLFKWPFEALLLNEFGGRCAARAMGVCVATGDEVLRREGIGEECRWRNVAVMVGFVAFYRALGYAVLRVRCSLTLRAAARSALLSSSSHYSACFSASTSWAEAGSTNK</sequence>
<dbReference type="FunFam" id="3.40.50.300:FF:001473">
    <property type="entry name" value="ATP-binding cassette transporter"/>
    <property type="match status" value="1"/>
</dbReference>
<feature type="transmembrane region" description="Helical" evidence="8">
    <location>
        <begin position="432"/>
        <end position="453"/>
    </location>
</feature>
<dbReference type="InterPro" id="IPR027417">
    <property type="entry name" value="P-loop_NTPase"/>
</dbReference>
<evidence type="ECO:0000256" key="8">
    <source>
        <dbReference type="SAM" id="Phobius"/>
    </source>
</evidence>
<evidence type="ECO:0000256" key="7">
    <source>
        <dbReference type="ARBA" id="ARBA00023136"/>
    </source>
</evidence>
<dbReference type="PANTHER" id="PTHR48041">
    <property type="entry name" value="ABC TRANSPORTER G FAMILY MEMBER 28"/>
    <property type="match status" value="1"/>
</dbReference>
<dbReference type="SUPFAM" id="SSF52540">
    <property type="entry name" value="P-loop containing nucleoside triphosphate hydrolases"/>
    <property type="match status" value="1"/>
</dbReference>
<dbReference type="InterPro" id="IPR050352">
    <property type="entry name" value="ABCG_transporters"/>
</dbReference>
<dbReference type="GO" id="GO:0016887">
    <property type="term" value="F:ATP hydrolysis activity"/>
    <property type="evidence" value="ECO:0007669"/>
    <property type="project" value="InterPro"/>
</dbReference>
<feature type="transmembrane region" description="Helical" evidence="8">
    <location>
        <begin position="539"/>
        <end position="559"/>
    </location>
</feature>
<dbReference type="PROSITE" id="PS50893">
    <property type="entry name" value="ABC_TRANSPORTER_2"/>
    <property type="match status" value="1"/>
</dbReference>
<dbReference type="Gene3D" id="3.40.50.300">
    <property type="entry name" value="P-loop containing nucleotide triphosphate hydrolases"/>
    <property type="match status" value="1"/>
</dbReference>
<dbReference type="Gramene" id="TRITD2Bv1G262070.2">
    <property type="protein sequence ID" value="TRITD2Bv1G262070.2"/>
    <property type="gene ID" value="TRITD2Bv1G262070"/>
</dbReference>
<organism evidence="10 11">
    <name type="scientific">Triticum turgidum subsp. durum</name>
    <name type="common">Durum wheat</name>
    <name type="synonym">Triticum durum</name>
    <dbReference type="NCBI Taxonomy" id="4567"/>
    <lineage>
        <taxon>Eukaryota</taxon>
        <taxon>Viridiplantae</taxon>
        <taxon>Streptophyta</taxon>
        <taxon>Embryophyta</taxon>
        <taxon>Tracheophyta</taxon>
        <taxon>Spermatophyta</taxon>
        <taxon>Magnoliopsida</taxon>
        <taxon>Liliopsida</taxon>
        <taxon>Poales</taxon>
        <taxon>Poaceae</taxon>
        <taxon>BOP clade</taxon>
        <taxon>Pooideae</taxon>
        <taxon>Triticodae</taxon>
        <taxon>Triticeae</taxon>
        <taxon>Triticinae</taxon>
        <taxon>Triticum</taxon>
    </lineage>
</organism>
<dbReference type="SMART" id="SM00382">
    <property type="entry name" value="AAA"/>
    <property type="match status" value="1"/>
</dbReference>
<accession>A0A9R1RUZ9</accession>
<keyword evidence="7 8" id="KW-0472">Membrane</keyword>
<dbReference type="InterPro" id="IPR017871">
    <property type="entry name" value="ABC_transporter-like_CS"/>
</dbReference>
<dbReference type="GO" id="GO:0140359">
    <property type="term" value="F:ABC-type transporter activity"/>
    <property type="evidence" value="ECO:0007669"/>
    <property type="project" value="InterPro"/>
</dbReference>
<feature type="domain" description="ABC transporter" evidence="9">
    <location>
        <begin position="77"/>
        <end position="310"/>
    </location>
</feature>
<dbReference type="InterPro" id="IPR003593">
    <property type="entry name" value="AAA+_ATPase"/>
</dbReference>
<dbReference type="InterPro" id="IPR013525">
    <property type="entry name" value="ABC2_TM"/>
</dbReference>
<evidence type="ECO:0000256" key="2">
    <source>
        <dbReference type="ARBA" id="ARBA00022448"/>
    </source>
</evidence>
<evidence type="ECO:0000313" key="10">
    <source>
        <dbReference type="EMBL" id="VAH54844.1"/>
    </source>
</evidence>
<proteinExistence type="predicted"/>
<keyword evidence="5" id="KW-0067">ATP-binding</keyword>